<evidence type="ECO:0000256" key="2">
    <source>
        <dbReference type="ARBA" id="ARBA00022692"/>
    </source>
</evidence>
<keyword evidence="3 5" id="KW-1133">Transmembrane helix</keyword>
<sequence>MTGSILTPVLALILWSLVMWLWMYATRIPAMRKARINAAKMKEKSEMDVLPRSVRQIADNYNHLHEQPVIFYALVFYSHLAGTASETMIWAAWAYVVIRIAHSLIQALWNFIPVRFFVFVASTLVLIYMAGVNVGALLAS</sequence>
<evidence type="ECO:0000256" key="4">
    <source>
        <dbReference type="ARBA" id="ARBA00023136"/>
    </source>
</evidence>
<dbReference type="RefSeq" id="WP_330195770.1">
    <property type="nucleotide sequence ID" value="NZ_JAZDRO010000002.1"/>
</dbReference>
<dbReference type="InterPro" id="IPR023352">
    <property type="entry name" value="MAPEG-like_dom_sf"/>
</dbReference>
<evidence type="ECO:0000256" key="1">
    <source>
        <dbReference type="ARBA" id="ARBA00004370"/>
    </source>
</evidence>
<dbReference type="Proteomes" id="UP001310692">
    <property type="component" value="Unassembled WGS sequence"/>
</dbReference>
<evidence type="ECO:0000256" key="3">
    <source>
        <dbReference type="ARBA" id="ARBA00022989"/>
    </source>
</evidence>
<keyword evidence="7" id="KW-1185">Reference proteome</keyword>
<keyword evidence="2 5" id="KW-0812">Transmembrane</keyword>
<keyword evidence="4 5" id="KW-0472">Membrane</keyword>
<dbReference type="InterPro" id="IPR001129">
    <property type="entry name" value="Membr-assoc_MAPEG"/>
</dbReference>
<dbReference type="EMBL" id="JAZDRO010000002">
    <property type="protein sequence ID" value="MEE2566230.1"/>
    <property type="molecule type" value="Genomic_DNA"/>
</dbReference>
<feature type="transmembrane region" description="Helical" evidence="5">
    <location>
        <begin position="116"/>
        <end position="139"/>
    </location>
</feature>
<evidence type="ECO:0000313" key="7">
    <source>
        <dbReference type="Proteomes" id="UP001310692"/>
    </source>
</evidence>
<comment type="subcellular location">
    <subcellularLocation>
        <location evidence="1">Membrane</location>
    </subcellularLocation>
</comment>
<reference evidence="6 7" key="1">
    <citation type="submission" date="2024-01" db="EMBL/GenBank/DDBJ databases">
        <title>Hyphobacterium bacterium isolated from marine sediment.</title>
        <authorList>
            <person name="Zhao S."/>
        </authorList>
    </citation>
    <scope>NUCLEOTIDE SEQUENCE [LARGE SCALE GENOMIC DNA]</scope>
    <source>
        <strain evidence="6 7">Y60-23</strain>
    </source>
</reference>
<evidence type="ECO:0000313" key="6">
    <source>
        <dbReference type="EMBL" id="MEE2566230.1"/>
    </source>
</evidence>
<organism evidence="6 7">
    <name type="scientific">Hyphobacterium marinum</name>
    <dbReference type="NCBI Taxonomy" id="3116574"/>
    <lineage>
        <taxon>Bacteria</taxon>
        <taxon>Pseudomonadati</taxon>
        <taxon>Pseudomonadota</taxon>
        <taxon>Alphaproteobacteria</taxon>
        <taxon>Maricaulales</taxon>
        <taxon>Maricaulaceae</taxon>
        <taxon>Hyphobacterium</taxon>
    </lineage>
</organism>
<gene>
    <name evidence="6" type="ORF">V0U35_06010</name>
</gene>
<feature type="transmembrane region" description="Helical" evidence="5">
    <location>
        <begin position="69"/>
        <end position="96"/>
    </location>
</feature>
<dbReference type="Pfam" id="PF01124">
    <property type="entry name" value="MAPEG"/>
    <property type="match status" value="1"/>
</dbReference>
<protein>
    <submittedName>
        <fullName evidence="6">MAPEG family protein</fullName>
    </submittedName>
</protein>
<comment type="caution">
    <text evidence="6">The sequence shown here is derived from an EMBL/GenBank/DDBJ whole genome shotgun (WGS) entry which is preliminary data.</text>
</comment>
<dbReference type="Gene3D" id="1.20.120.550">
    <property type="entry name" value="Membrane associated eicosanoid/glutathione metabolism-like domain"/>
    <property type="match status" value="1"/>
</dbReference>
<dbReference type="SUPFAM" id="SSF161084">
    <property type="entry name" value="MAPEG domain-like"/>
    <property type="match status" value="1"/>
</dbReference>
<evidence type="ECO:0000256" key="5">
    <source>
        <dbReference type="SAM" id="Phobius"/>
    </source>
</evidence>
<proteinExistence type="predicted"/>
<name>A0ABU7LYG5_9PROT</name>
<feature type="transmembrane region" description="Helical" evidence="5">
    <location>
        <begin position="6"/>
        <end position="25"/>
    </location>
</feature>
<accession>A0ABU7LYG5</accession>